<organism evidence="1 2">
    <name type="scientific">Pantoea phage vB_PagM_AAM37</name>
    <dbReference type="NCBI Taxonomy" id="2588093"/>
    <lineage>
        <taxon>Viruses</taxon>
        <taxon>Duplodnaviria</taxon>
        <taxon>Heunggongvirae</taxon>
        <taxon>Uroviricota</taxon>
        <taxon>Caudoviricetes</taxon>
        <taxon>Dibbivirus</taxon>
        <taxon>Dibbivirus AAM37</taxon>
    </lineage>
</organism>
<accession>A0A513ZYE6</accession>
<gene>
    <name evidence="1" type="ORF">AAM37_gp52</name>
</gene>
<proteinExistence type="predicted"/>
<dbReference type="EMBL" id="MK798143">
    <property type="protein sequence ID" value="QDH45723.1"/>
    <property type="molecule type" value="Genomic_DNA"/>
</dbReference>
<keyword evidence="2" id="KW-1185">Reference proteome</keyword>
<protein>
    <submittedName>
        <fullName evidence="1">Uncharacterized protein</fullName>
    </submittedName>
</protein>
<name>A0A513ZYE6_9CAUD</name>
<reference evidence="1 2" key="1">
    <citation type="submission" date="2019-04" db="EMBL/GenBank/DDBJ databases">
        <title>Complete genome sequence of Pantoea sp. infecting bacteriophage vB_PagM_AAM37.</title>
        <authorList>
            <person name="Truncaite L."/>
            <person name="Simoliuniene M."/>
            <person name="Zajanckauskaite A."/>
            <person name="Meskys R."/>
            <person name="Simoliunas E."/>
        </authorList>
    </citation>
    <scope>NUCLEOTIDE SEQUENCE [LARGE SCALE GENOMIC DNA]</scope>
    <source>
        <strain evidence="1">AAM37</strain>
    </source>
</reference>
<dbReference type="Proteomes" id="UP000317930">
    <property type="component" value="Segment"/>
</dbReference>
<sequence length="69" mass="7766">MSVTYFMSGVCCHKGTMDVAQQFNGFITMPDIDPIGAHEAMIKLQTERSNKAGQDVFVHVEQFNEVRTK</sequence>
<evidence type="ECO:0000313" key="2">
    <source>
        <dbReference type="Proteomes" id="UP000317930"/>
    </source>
</evidence>
<evidence type="ECO:0000313" key="1">
    <source>
        <dbReference type="EMBL" id="QDH45723.1"/>
    </source>
</evidence>